<evidence type="ECO:0000313" key="3">
    <source>
        <dbReference type="EMBL" id="RWR81323.1"/>
    </source>
</evidence>
<gene>
    <name evidence="3" type="ORF">CKAN_01000100</name>
</gene>
<sequence length="321" mass="35850">MDNELTIIPGHVYQCWLQNASDISSRRRKKGWQKHNQLFSMKINNLMGLPPVALVSGLENATGEVHYPAPLMEQWAKLITTRLHPPEPSSSSSPKRRCAQDPPEFPVEDFQSGIGSKEQQISIEKLRANLDDIEQIAVVDALKRNQFVTPGSSEHSARSIPSSGSGHSLLQFDPEIQLPSGRLRKRQHSSSGHSLGGLDPVEEDIPWQQNGRDPKLRRLSENGTTPDFELLEETAPTQTPMPAKSPLMDEITRSIQTQLKVHFDTPGAPQVESLNQLAFGMTRRKAALLFYQTCVLASADYLRVEQRVAYEDISISRGPKM</sequence>
<dbReference type="STRING" id="337451.A0A3S3Q9N5"/>
<protein>
    <submittedName>
        <fullName evidence="3">Sister chromatid cohesion 1 protein 1</fullName>
    </submittedName>
</protein>
<dbReference type="Proteomes" id="UP000283530">
    <property type="component" value="Unassembled WGS sequence"/>
</dbReference>
<feature type="domain" description="Rad21/Rec8-like protein C-terminal eukaryotic" evidence="2">
    <location>
        <begin position="268"/>
        <end position="321"/>
    </location>
</feature>
<keyword evidence="4" id="KW-1185">Reference proteome</keyword>
<feature type="compositionally biased region" description="Polar residues" evidence="1">
    <location>
        <begin position="148"/>
        <end position="168"/>
    </location>
</feature>
<dbReference type="Gene3D" id="1.10.10.580">
    <property type="entry name" value="Structural maintenance of chromosome 1. Chain E"/>
    <property type="match status" value="1"/>
</dbReference>
<dbReference type="InterPro" id="IPR006909">
    <property type="entry name" value="Rad21/Rec8_C_eu"/>
</dbReference>
<dbReference type="InterPro" id="IPR023093">
    <property type="entry name" value="ScpA-like_C"/>
</dbReference>
<name>A0A3S3Q9N5_9MAGN</name>
<accession>A0A3S3Q9N5</accession>
<dbReference type="InterPro" id="IPR039781">
    <property type="entry name" value="Rad21/Rec8-like"/>
</dbReference>
<dbReference type="GO" id="GO:0008278">
    <property type="term" value="C:cohesin complex"/>
    <property type="evidence" value="ECO:0007669"/>
    <property type="project" value="InterPro"/>
</dbReference>
<dbReference type="GO" id="GO:0003682">
    <property type="term" value="F:chromatin binding"/>
    <property type="evidence" value="ECO:0007669"/>
    <property type="project" value="TreeGrafter"/>
</dbReference>
<evidence type="ECO:0000259" key="2">
    <source>
        <dbReference type="Pfam" id="PF04824"/>
    </source>
</evidence>
<dbReference type="PANTHER" id="PTHR12585">
    <property type="entry name" value="SCC1 / RAD21 FAMILY MEMBER"/>
    <property type="match status" value="1"/>
</dbReference>
<feature type="compositionally biased region" description="Low complexity" evidence="1">
    <location>
        <begin position="189"/>
        <end position="198"/>
    </location>
</feature>
<evidence type="ECO:0000256" key="1">
    <source>
        <dbReference type="SAM" id="MobiDB-lite"/>
    </source>
</evidence>
<dbReference type="InterPro" id="IPR036390">
    <property type="entry name" value="WH_DNA-bd_sf"/>
</dbReference>
<reference evidence="3 4" key="1">
    <citation type="journal article" date="2019" name="Nat. Plants">
        <title>Stout camphor tree genome fills gaps in understanding of flowering plant genome evolution.</title>
        <authorList>
            <person name="Chaw S.M."/>
            <person name="Liu Y.C."/>
            <person name="Wu Y.W."/>
            <person name="Wang H.Y."/>
            <person name="Lin C.I."/>
            <person name="Wu C.S."/>
            <person name="Ke H.M."/>
            <person name="Chang L.Y."/>
            <person name="Hsu C.Y."/>
            <person name="Yang H.T."/>
            <person name="Sudianto E."/>
            <person name="Hsu M.H."/>
            <person name="Wu K.P."/>
            <person name="Wang L.N."/>
            <person name="Leebens-Mack J.H."/>
            <person name="Tsai I.J."/>
        </authorList>
    </citation>
    <scope>NUCLEOTIDE SEQUENCE [LARGE SCALE GENOMIC DNA]</scope>
    <source>
        <strain evidence="4">cv. Chaw 1501</strain>
        <tissue evidence="3">Young leaves</tissue>
    </source>
</reference>
<dbReference type="EMBL" id="QPKB01000003">
    <property type="protein sequence ID" value="RWR81323.1"/>
    <property type="molecule type" value="Genomic_DNA"/>
</dbReference>
<dbReference type="OrthoDB" id="10071381at2759"/>
<dbReference type="AlphaFoldDB" id="A0A3S3Q9N5"/>
<dbReference type="Pfam" id="PF04824">
    <property type="entry name" value="Rad21_Rec8"/>
    <property type="match status" value="1"/>
</dbReference>
<feature type="region of interest" description="Disordered" evidence="1">
    <location>
        <begin position="83"/>
        <end position="116"/>
    </location>
</feature>
<dbReference type="GO" id="GO:0051754">
    <property type="term" value="P:meiotic sister chromatid cohesion, centromeric"/>
    <property type="evidence" value="ECO:0007669"/>
    <property type="project" value="TreeGrafter"/>
</dbReference>
<feature type="region of interest" description="Disordered" evidence="1">
    <location>
        <begin position="148"/>
        <end position="230"/>
    </location>
</feature>
<evidence type="ECO:0000313" key="4">
    <source>
        <dbReference type="Proteomes" id="UP000283530"/>
    </source>
</evidence>
<comment type="caution">
    <text evidence="3">The sequence shown here is derived from an EMBL/GenBank/DDBJ whole genome shotgun (WGS) entry which is preliminary data.</text>
</comment>
<organism evidence="3 4">
    <name type="scientific">Cinnamomum micranthum f. kanehirae</name>
    <dbReference type="NCBI Taxonomy" id="337451"/>
    <lineage>
        <taxon>Eukaryota</taxon>
        <taxon>Viridiplantae</taxon>
        <taxon>Streptophyta</taxon>
        <taxon>Embryophyta</taxon>
        <taxon>Tracheophyta</taxon>
        <taxon>Spermatophyta</taxon>
        <taxon>Magnoliopsida</taxon>
        <taxon>Magnoliidae</taxon>
        <taxon>Laurales</taxon>
        <taxon>Lauraceae</taxon>
        <taxon>Cinnamomum</taxon>
    </lineage>
</organism>
<dbReference type="PANTHER" id="PTHR12585:SF64">
    <property type="entry name" value="SISTER CHROMATID COHESION 1 PROTEIN 1"/>
    <property type="match status" value="1"/>
</dbReference>
<dbReference type="SUPFAM" id="SSF46785">
    <property type="entry name" value="Winged helix' DNA-binding domain"/>
    <property type="match status" value="1"/>
</dbReference>
<proteinExistence type="predicted"/>